<proteinExistence type="predicted"/>
<keyword evidence="1" id="KW-0732">Signal</keyword>
<evidence type="ECO:0000313" key="2">
    <source>
        <dbReference type="EMBL" id="SEH71805.1"/>
    </source>
</evidence>
<accession>A0A1H6KJX7</accession>
<reference evidence="3" key="1">
    <citation type="submission" date="2016-09" db="EMBL/GenBank/DDBJ databases">
        <authorList>
            <person name="Koehorst J."/>
        </authorList>
    </citation>
    <scope>NUCLEOTIDE SEQUENCE [LARGE SCALE GENOMIC DNA]</scope>
</reference>
<organism evidence="2 3">
    <name type="scientific">Akkermansia glycaniphila</name>
    <dbReference type="NCBI Taxonomy" id="1679444"/>
    <lineage>
        <taxon>Bacteria</taxon>
        <taxon>Pseudomonadati</taxon>
        <taxon>Verrucomicrobiota</taxon>
        <taxon>Verrucomicrobiia</taxon>
        <taxon>Verrucomicrobiales</taxon>
        <taxon>Akkermansiaceae</taxon>
        <taxon>Akkermansia</taxon>
    </lineage>
</organism>
<feature type="chain" id="PRO_5009604461" evidence="1">
    <location>
        <begin position="20"/>
        <end position="140"/>
    </location>
</feature>
<evidence type="ECO:0000313" key="3">
    <source>
        <dbReference type="Proteomes" id="UP000176204"/>
    </source>
</evidence>
<gene>
    <name evidence="2" type="ORF">PYTT_0199</name>
</gene>
<dbReference type="AlphaFoldDB" id="A0A1H6KJX7"/>
<dbReference type="InterPro" id="IPR007298">
    <property type="entry name" value="Cu-R_lipoprotein_NlpE"/>
</dbReference>
<protein>
    <submittedName>
        <fullName evidence="2">Nlpe n-terminal domain</fullName>
    </submittedName>
</protein>
<dbReference type="Gene3D" id="2.40.128.640">
    <property type="match status" value="1"/>
</dbReference>
<dbReference type="KEGG" id="agl:PYTT_0199"/>
<name>A0A1H6KJX7_9BACT</name>
<dbReference type="Pfam" id="PF04170">
    <property type="entry name" value="NlpE"/>
    <property type="match status" value="1"/>
</dbReference>
<dbReference type="Proteomes" id="UP000176204">
    <property type="component" value="Chromosome I"/>
</dbReference>
<dbReference type="STRING" id="1679444.PYTT_0199"/>
<sequence length="140" mass="15019">MLACASAIFLLPIAGQASDAPVSASVEEPNAGTSWAGEYKGVIPSADGPGVQMILTLGADGSFKKVATLIEKEALPYVTDGKIEWIEKGKRFRIHDPYREEMYELDGGSLYVLDAEGKRVKGKIGAYYVLHKVAEGSGRK</sequence>
<keyword evidence="3" id="KW-1185">Reference proteome</keyword>
<feature type="signal peptide" evidence="1">
    <location>
        <begin position="1"/>
        <end position="19"/>
    </location>
</feature>
<evidence type="ECO:0000256" key="1">
    <source>
        <dbReference type="SAM" id="SignalP"/>
    </source>
</evidence>
<dbReference type="EMBL" id="LT629973">
    <property type="protein sequence ID" value="SEH71805.1"/>
    <property type="molecule type" value="Genomic_DNA"/>
</dbReference>